<feature type="non-terminal residue" evidence="2">
    <location>
        <position position="89"/>
    </location>
</feature>
<sequence>HFNAPGIEGHRDGHDWAPVFTLTSTQLNGNHLTFFMSDDVAKLELVVELNLDFDTDVIQKRITVKNIGDKNYYLGKLSSTLPLPNHANE</sequence>
<organism evidence="2 3">
    <name type="scientific">Vibrio parahaemolyticus</name>
    <dbReference type="NCBI Taxonomy" id="670"/>
    <lineage>
        <taxon>Bacteria</taxon>
        <taxon>Pseudomonadati</taxon>
        <taxon>Pseudomonadota</taxon>
        <taxon>Gammaproteobacteria</taxon>
        <taxon>Vibrionales</taxon>
        <taxon>Vibrionaceae</taxon>
        <taxon>Vibrio</taxon>
    </lineage>
</organism>
<feature type="non-terminal residue" evidence="2">
    <location>
        <position position="1"/>
    </location>
</feature>
<evidence type="ECO:0000313" key="2">
    <source>
        <dbReference type="EMBL" id="NMU82237.1"/>
    </source>
</evidence>
<gene>
    <name evidence="2" type="ORF">HKB16_05010</name>
</gene>
<evidence type="ECO:0000313" key="3">
    <source>
        <dbReference type="Proteomes" id="UP000518904"/>
    </source>
</evidence>
<dbReference type="EMBL" id="JABCLB010000567">
    <property type="protein sequence ID" value="NMU82237.1"/>
    <property type="molecule type" value="Genomic_DNA"/>
</dbReference>
<dbReference type="Gene3D" id="2.70.98.60">
    <property type="entry name" value="alpha-galactosidase from lactobacil brevis"/>
    <property type="match status" value="1"/>
</dbReference>
<feature type="domain" description="Glycosyl hydrolase family 36 N-terminal" evidence="1">
    <location>
        <begin position="2"/>
        <end position="87"/>
    </location>
</feature>
<proteinExistence type="predicted"/>
<accession>A0A7Y0XBE4</accession>
<dbReference type="Pfam" id="PF16875">
    <property type="entry name" value="Glyco_hydro_36N"/>
    <property type="match status" value="1"/>
</dbReference>
<comment type="caution">
    <text evidence="2">The sequence shown here is derived from an EMBL/GenBank/DDBJ whole genome shotgun (WGS) entry which is preliminary data.</text>
</comment>
<dbReference type="AlphaFoldDB" id="A0A7Y0XBE4"/>
<name>A0A7Y0XBE4_VIBPH</name>
<protein>
    <submittedName>
        <fullName evidence="2">Alpha-galactosidase</fullName>
    </submittedName>
</protein>
<dbReference type="Proteomes" id="UP000518904">
    <property type="component" value="Unassembled WGS sequence"/>
</dbReference>
<reference evidence="2 3" key="1">
    <citation type="submission" date="2020-04" db="EMBL/GenBank/DDBJ databases">
        <title>Whole-genome sequencing of Vibrio spp. from China reveals different genetic environments of blaCTX-M-14 among diverse lineages.</title>
        <authorList>
            <person name="Zheng Z."/>
            <person name="Ye L."/>
            <person name="Chen S."/>
        </authorList>
    </citation>
    <scope>NUCLEOTIDE SEQUENCE [LARGE SCALE GENOMIC DNA]</scope>
    <source>
        <strain evidence="2 3">Vb0551</strain>
    </source>
</reference>
<dbReference type="InterPro" id="IPR031704">
    <property type="entry name" value="Glyco_hydro_36_N"/>
</dbReference>
<dbReference type="InterPro" id="IPR038417">
    <property type="entry name" value="Alpga-gal_N_sf"/>
</dbReference>
<evidence type="ECO:0000259" key="1">
    <source>
        <dbReference type="Pfam" id="PF16875"/>
    </source>
</evidence>